<dbReference type="AlphaFoldDB" id="A0A932YWJ6"/>
<dbReference type="Gene3D" id="3.30.830.10">
    <property type="entry name" value="Metalloenzyme, LuxS/M16 peptidase-like"/>
    <property type="match status" value="2"/>
</dbReference>
<comment type="similarity">
    <text evidence="1">Belongs to the peptidase M16 family.</text>
</comment>
<dbReference type="PANTHER" id="PTHR11851">
    <property type="entry name" value="METALLOPROTEASE"/>
    <property type="match status" value="1"/>
</dbReference>
<dbReference type="InterPro" id="IPR050361">
    <property type="entry name" value="MPP/UQCRC_Complex"/>
</dbReference>
<dbReference type="Pfam" id="PF05193">
    <property type="entry name" value="Peptidase_M16_C"/>
    <property type="match status" value="1"/>
</dbReference>
<accession>A0A932YWJ6</accession>
<name>A0A932YWJ6_9BACT</name>
<evidence type="ECO:0000259" key="2">
    <source>
        <dbReference type="Pfam" id="PF00675"/>
    </source>
</evidence>
<dbReference type="InterPro" id="IPR011249">
    <property type="entry name" value="Metalloenz_LuxS/M16"/>
</dbReference>
<feature type="domain" description="Peptidase M16 N-terminal" evidence="2">
    <location>
        <begin position="24"/>
        <end position="135"/>
    </location>
</feature>
<evidence type="ECO:0000256" key="1">
    <source>
        <dbReference type="ARBA" id="ARBA00007261"/>
    </source>
</evidence>
<feature type="domain" description="Peptidase M16 C-terminal" evidence="3">
    <location>
        <begin position="175"/>
        <end position="335"/>
    </location>
</feature>
<dbReference type="Pfam" id="PF00675">
    <property type="entry name" value="Peptidase_M16"/>
    <property type="match status" value="1"/>
</dbReference>
<evidence type="ECO:0000313" key="5">
    <source>
        <dbReference type="Proteomes" id="UP000756703"/>
    </source>
</evidence>
<evidence type="ECO:0000313" key="4">
    <source>
        <dbReference type="EMBL" id="MBI4132736.1"/>
    </source>
</evidence>
<dbReference type="InterPro" id="IPR011765">
    <property type="entry name" value="Pept_M16_N"/>
</dbReference>
<reference evidence="4" key="1">
    <citation type="submission" date="2020-07" db="EMBL/GenBank/DDBJ databases">
        <title>Huge and variable diversity of episymbiotic CPR bacteria and DPANN archaea in groundwater ecosystems.</title>
        <authorList>
            <person name="He C.Y."/>
            <person name="Keren R."/>
            <person name="Whittaker M."/>
            <person name="Farag I.F."/>
            <person name="Doudna J."/>
            <person name="Cate J.H.D."/>
            <person name="Banfield J.F."/>
        </authorList>
    </citation>
    <scope>NUCLEOTIDE SEQUENCE</scope>
    <source>
        <strain evidence="4">NC_groundwater_1225_Ag_S-0.1um_56_177</strain>
    </source>
</reference>
<protein>
    <submittedName>
        <fullName evidence="4">Insulinase family protein</fullName>
    </submittedName>
</protein>
<gene>
    <name evidence="4" type="ORF">HY473_01380</name>
</gene>
<dbReference type="PANTHER" id="PTHR11851:SF49">
    <property type="entry name" value="MITOCHONDRIAL-PROCESSING PEPTIDASE SUBUNIT ALPHA"/>
    <property type="match status" value="1"/>
</dbReference>
<dbReference type="SUPFAM" id="SSF63411">
    <property type="entry name" value="LuxS/MPP-like metallohydrolase"/>
    <property type="match status" value="2"/>
</dbReference>
<dbReference type="GO" id="GO:0046872">
    <property type="term" value="F:metal ion binding"/>
    <property type="evidence" value="ECO:0007669"/>
    <property type="project" value="InterPro"/>
</dbReference>
<evidence type="ECO:0000259" key="3">
    <source>
        <dbReference type="Pfam" id="PF05193"/>
    </source>
</evidence>
<comment type="caution">
    <text evidence="4">The sequence shown here is derived from an EMBL/GenBank/DDBJ whole genome shotgun (WGS) entry which is preliminary data.</text>
</comment>
<sequence>MKTRQLPFHPYPAFSSTDAFGLDVITMHTPSDLVRLCLVFRCGGMHFEVPGAAHLLEHLLFHGPAREHILHPLLMPLAHKGVEADAYTDYAYTGYAVSGHVDDTAPMLDALLKMGFGASFTSDMIEKERAVISSETLLKLSFNRWLEWRQRLLYPSHGAAHQPVIGSPESLQRVTGESLMLEYAKWYRPEHAAVIVVGNIPHERILKQLTGRELLTGIPAPRQEPLFPDYADSAYATRTEDPVPQISWYFRRPSDEAEEALFALAVNVICDHQLCLLDHAMRIKHAGSYGVRCALMSYPFKDVGITVECAPELFPTAETEIQNAIEAVCECRVPEITFRAVVGNYLLDRRVEAHEVSGDDWVKNFTANWLDGSLESGVDHETIVRNATPQDLAAVAQKYLAQGHGAMRVVWE</sequence>
<dbReference type="InterPro" id="IPR007863">
    <property type="entry name" value="Peptidase_M16_C"/>
</dbReference>
<proteinExistence type="inferred from homology"/>
<organism evidence="4 5">
    <name type="scientific">Candidatus Sungiibacteriota bacterium</name>
    <dbReference type="NCBI Taxonomy" id="2750080"/>
    <lineage>
        <taxon>Bacteria</taxon>
        <taxon>Candidatus Sungiibacteriota</taxon>
    </lineage>
</organism>
<dbReference type="Proteomes" id="UP000756703">
    <property type="component" value="Unassembled WGS sequence"/>
</dbReference>
<dbReference type="EMBL" id="JACQMI010000011">
    <property type="protein sequence ID" value="MBI4132736.1"/>
    <property type="molecule type" value="Genomic_DNA"/>
</dbReference>